<organism evidence="3 4">
    <name type="scientific">Pleurotus ostreatus</name>
    <name type="common">Oyster mushroom</name>
    <name type="synonym">White-rot fungus</name>
    <dbReference type="NCBI Taxonomy" id="5322"/>
    <lineage>
        <taxon>Eukaryota</taxon>
        <taxon>Fungi</taxon>
        <taxon>Dikarya</taxon>
        <taxon>Basidiomycota</taxon>
        <taxon>Agaricomycotina</taxon>
        <taxon>Agaricomycetes</taxon>
        <taxon>Agaricomycetidae</taxon>
        <taxon>Agaricales</taxon>
        <taxon>Pleurotineae</taxon>
        <taxon>Pleurotaceae</taxon>
        <taxon>Pleurotus</taxon>
    </lineage>
</organism>
<accession>A0A8H7DQ54</accession>
<feature type="region of interest" description="Disordered" evidence="1">
    <location>
        <begin position="58"/>
        <end position="82"/>
    </location>
</feature>
<reference evidence="3" key="1">
    <citation type="submission" date="2019-07" db="EMBL/GenBank/DDBJ databases">
        <authorList>
            <person name="Palmer J.M."/>
        </authorList>
    </citation>
    <scope>NUCLEOTIDE SEQUENCE</scope>
    <source>
        <strain evidence="3">PC9</strain>
    </source>
</reference>
<dbReference type="InterPro" id="IPR036047">
    <property type="entry name" value="F-box-like_dom_sf"/>
</dbReference>
<evidence type="ECO:0000259" key="2">
    <source>
        <dbReference type="Pfam" id="PF12937"/>
    </source>
</evidence>
<dbReference type="AlphaFoldDB" id="A0A8H7DQ54"/>
<keyword evidence="4" id="KW-1185">Reference proteome</keyword>
<dbReference type="VEuPathDB" id="FungiDB:PC9H_002102"/>
<proteinExistence type="predicted"/>
<dbReference type="PANTHER" id="PTHR38926">
    <property type="entry name" value="F-BOX DOMAIN CONTAINING PROTEIN, EXPRESSED"/>
    <property type="match status" value="1"/>
</dbReference>
<dbReference type="InterPro" id="IPR001810">
    <property type="entry name" value="F-box_dom"/>
</dbReference>
<dbReference type="Proteomes" id="UP000623687">
    <property type="component" value="Unassembled WGS sequence"/>
</dbReference>
<dbReference type="EMBL" id="JACETU010000010">
    <property type="protein sequence ID" value="KAF7419511.1"/>
    <property type="molecule type" value="Genomic_DNA"/>
</dbReference>
<dbReference type="PROSITE" id="PS51450">
    <property type="entry name" value="LRR"/>
    <property type="match status" value="1"/>
</dbReference>
<comment type="caution">
    <text evidence="3">The sequence shown here is derived from an EMBL/GenBank/DDBJ whole genome shotgun (WGS) entry which is preliminary data.</text>
</comment>
<dbReference type="GeneID" id="59371943"/>
<name>A0A8H7DQ54_PLEOS</name>
<dbReference type="SUPFAM" id="SSF81383">
    <property type="entry name" value="F-box domain"/>
    <property type="match status" value="1"/>
</dbReference>
<evidence type="ECO:0000256" key="1">
    <source>
        <dbReference type="SAM" id="MobiDB-lite"/>
    </source>
</evidence>
<dbReference type="Gene3D" id="3.80.10.10">
    <property type="entry name" value="Ribonuclease Inhibitor"/>
    <property type="match status" value="1"/>
</dbReference>
<dbReference type="PANTHER" id="PTHR38926:SF5">
    <property type="entry name" value="F-BOX AND LEUCINE-RICH REPEAT PROTEIN 6"/>
    <property type="match status" value="1"/>
</dbReference>
<dbReference type="Pfam" id="PF12937">
    <property type="entry name" value="F-box-like"/>
    <property type="match status" value="1"/>
</dbReference>
<feature type="domain" description="F-box" evidence="2">
    <location>
        <begin position="324"/>
        <end position="376"/>
    </location>
</feature>
<evidence type="ECO:0000313" key="3">
    <source>
        <dbReference type="EMBL" id="KAF7419511.1"/>
    </source>
</evidence>
<dbReference type="InterPro" id="IPR001611">
    <property type="entry name" value="Leu-rich_rpt"/>
</dbReference>
<feature type="compositionally biased region" description="Polar residues" evidence="1">
    <location>
        <begin position="71"/>
        <end position="82"/>
    </location>
</feature>
<sequence>MKEKALPVAAFEQAHQLNSLAHELDQRCECAVVRAASTRELGVVDYLLASSCHPSGVSLPPSPPSHKHQHFQTPTNASTNAAGNFAPRSVRDPVFILTLFATTLPYLGRDSDFQLGKERSRGLPIAHPFSRVQTEQPLLLPKLERIEMILCTFIEPQNRHAEPETSPSLHIFERFLKQRKSLKKPVGEVSLVVCQITQEAVETFEKHAPIFWDGEDTYYEEDEEDNYDSDEEDDYDSDEEDDYDSDEEDDYNVDDIESIYGLMFGLFSESPHRDRASESRSTRAIDATEVRRAIDEEIAERIALHEASIRDLKTRRNAYSNTSILPPEVLSKIFLAAKDGIPGVLKEASWMNVAGVCQEWRSIALASPRMWSSIDISKPNCALEFLKRSKSAPLRINCKTRPLTITAANEEMVKSIIAEVSRIEELEISAITQGEIIRFLSDAGSAPLLRHLRLEVSVMSPSQDPFLLSFIEMPFLRHLDLERINISEFPPLPHLTHLAISLTSWSTMRPSSLLSSLRCSPKLEEIDITGLVRDSPGDSLPRVELPNLRHIALTSLDLEASVIFTHLEYPPSASVAFTSLSPPLEEPDLSSLVKVCGRFNEKGAPVIHRVHFDGHELDESLRLDVTCQGPPQGPPMCERLTIILELELRHYCVAFVALCSALPLEIVPTLGVGGFHDMTQAQWTTIFQRCKRIEKLRLNDVHLPVFQTLIKSSKRKAKSPRLVPKLQTIELLRCTFIDPDNHYANLHDSPSFTVFERFLKQRKHCNMPVKDVLIEMCEVTEDAVARLEQYTDIAWDGEEMDSGEEEEDDYYDSDGFDDLYGFAGF</sequence>
<dbReference type="OrthoDB" id="2973282at2759"/>
<dbReference type="InterPro" id="IPR032675">
    <property type="entry name" value="LRR_dom_sf"/>
</dbReference>
<feature type="region of interest" description="Disordered" evidence="1">
    <location>
        <begin position="215"/>
        <end position="250"/>
    </location>
</feature>
<dbReference type="Gene3D" id="1.20.1280.50">
    <property type="match status" value="1"/>
</dbReference>
<evidence type="ECO:0000313" key="4">
    <source>
        <dbReference type="Proteomes" id="UP000623687"/>
    </source>
</evidence>
<gene>
    <name evidence="3" type="ORF">PC9H_002102</name>
</gene>
<dbReference type="RefSeq" id="XP_036626365.1">
    <property type="nucleotide sequence ID" value="XM_036771744.1"/>
</dbReference>
<protein>
    <recommendedName>
        <fullName evidence="2">F-box domain-containing protein</fullName>
    </recommendedName>
</protein>
<dbReference type="SUPFAM" id="SSF52047">
    <property type="entry name" value="RNI-like"/>
    <property type="match status" value="1"/>
</dbReference>